<comment type="caution">
    <text evidence="8">The sequence shown here is derived from an EMBL/GenBank/DDBJ whole genome shotgun (WGS) entry which is preliminary data.</text>
</comment>
<dbReference type="PANTHER" id="PTHR33406">
    <property type="entry name" value="MEMBRANE PROTEIN MJ1562-RELATED"/>
    <property type="match status" value="1"/>
</dbReference>
<comment type="subcellular location">
    <subcellularLocation>
        <location evidence="1">Cell membrane</location>
        <topology evidence="1">Multi-pass membrane protein</topology>
    </subcellularLocation>
</comment>
<dbReference type="Gene3D" id="1.20.1640.10">
    <property type="entry name" value="Multidrug efflux transporter AcrB transmembrane domain"/>
    <property type="match status" value="1"/>
</dbReference>
<dbReference type="InterPro" id="IPR050545">
    <property type="entry name" value="Mycobact_MmpL"/>
</dbReference>
<feature type="transmembrane region" description="Helical" evidence="6">
    <location>
        <begin position="102"/>
        <end position="120"/>
    </location>
</feature>
<evidence type="ECO:0000256" key="2">
    <source>
        <dbReference type="ARBA" id="ARBA00022475"/>
    </source>
</evidence>
<protein>
    <recommendedName>
        <fullName evidence="7">Membrane transport protein MMPL domain-containing protein</fullName>
    </recommendedName>
</protein>
<feature type="transmembrane region" description="Helical" evidence="6">
    <location>
        <begin position="77"/>
        <end position="96"/>
    </location>
</feature>
<evidence type="ECO:0000256" key="4">
    <source>
        <dbReference type="ARBA" id="ARBA00022989"/>
    </source>
</evidence>
<evidence type="ECO:0000256" key="3">
    <source>
        <dbReference type="ARBA" id="ARBA00022692"/>
    </source>
</evidence>
<keyword evidence="2" id="KW-1003">Cell membrane</keyword>
<name>A0ABY2IEK3_9MICO</name>
<dbReference type="RefSeq" id="WP_134533695.1">
    <property type="nucleotide sequence ID" value="NZ_SOFG01000009.1"/>
</dbReference>
<keyword evidence="4 6" id="KW-1133">Transmembrane helix</keyword>
<evidence type="ECO:0000256" key="5">
    <source>
        <dbReference type="ARBA" id="ARBA00023136"/>
    </source>
</evidence>
<evidence type="ECO:0000313" key="8">
    <source>
        <dbReference type="EMBL" id="TFB88327.1"/>
    </source>
</evidence>
<keyword evidence="9" id="KW-1185">Reference proteome</keyword>
<dbReference type="EMBL" id="SOFG01000009">
    <property type="protein sequence ID" value="TFB88327.1"/>
    <property type="molecule type" value="Genomic_DNA"/>
</dbReference>
<keyword evidence="3 6" id="KW-0812">Transmembrane</keyword>
<evidence type="ECO:0000256" key="6">
    <source>
        <dbReference type="SAM" id="Phobius"/>
    </source>
</evidence>
<gene>
    <name evidence="8" type="ORF">E3O44_06585</name>
</gene>
<dbReference type="Proteomes" id="UP000297608">
    <property type="component" value="Unassembled WGS sequence"/>
</dbReference>
<evidence type="ECO:0000313" key="9">
    <source>
        <dbReference type="Proteomes" id="UP000297608"/>
    </source>
</evidence>
<organism evidence="8 9">
    <name type="scientific">Cryobacterium algoricola</name>
    <dbReference type="NCBI Taxonomy" id="1259183"/>
    <lineage>
        <taxon>Bacteria</taxon>
        <taxon>Bacillati</taxon>
        <taxon>Actinomycetota</taxon>
        <taxon>Actinomycetes</taxon>
        <taxon>Micrococcales</taxon>
        <taxon>Microbacteriaceae</taxon>
        <taxon>Cryobacterium</taxon>
    </lineage>
</organism>
<reference evidence="8 9" key="1">
    <citation type="submission" date="2019-03" db="EMBL/GenBank/DDBJ databases">
        <title>Genomics of glacier-inhabiting Cryobacterium strains.</title>
        <authorList>
            <person name="Liu Q."/>
            <person name="Xin Y.-H."/>
        </authorList>
    </citation>
    <scope>NUCLEOTIDE SEQUENCE [LARGE SCALE GENOMIC DNA]</scope>
    <source>
        <strain evidence="8 9">MDB2-B</strain>
    </source>
</reference>
<dbReference type="PANTHER" id="PTHR33406:SF13">
    <property type="entry name" value="MEMBRANE PROTEIN YDFJ"/>
    <property type="match status" value="1"/>
</dbReference>
<sequence>MGCCPIIRWLPVGDWSAHRRGPRTSAVASALVIPARKEDGTLPWQRFSNASEVIGVVVAAMMLFIRLGSMIAAGLPLIAAIAGVGALVVLSFSGVVEQTETTPILGLMLGLTVDIDYSLFIRYRHRQKLRAWIRMRQSIGLATGTSGTAVRFAGITVIIVLAALNSTGIGFLGLMGTAGSAVRSKI</sequence>
<keyword evidence="5 6" id="KW-0472">Membrane</keyword>
<proteinExistence type="predicted"/>
<feature type="transmembrane region" description="Helical" evidence="6">
    <location>
        <begin position="141"/>
        <end position="164"/>
    </location>
</feature>
<dbReference type="Pfam" id="PF03176">
    <property type="entry name" value="MMPL"/>
    <property type="match status" value="1"/>
</dbReference>
<accession>A0ABY2IEK3</accession>
<feature type="domain" description="Membrane transport protein MMPL" evidence="7">
    <location>
        <begin position="49"/>
        <end position="178"/>
    </location>
</feature>
<dbReference type="SUPFAM" id="SSF82866">
    <property type="entry name" value="Multidrug efflux transporter AcrB transmembrane domain"/>
    <property type="match status" value="1"/>
</dbReference>
<dbReference type="InterPro" id="IPR004869">
    <property type="entry name" value="MMPL_dom"/>
</dbReference>
<evidence type="ECO:0000256" key="1">
    <source>
        <dbReference type="ARBA" id="ARBA00004651"/>
    </source>
</evidence>
<evidence type="ECO:0000259" key="7">
    <source>
        <dbReference type="Pfam" id="PF03176"/>
    </source>
</evidence>